<dbReference type="FunFam" id="1.10.340.70:FF:000001">
    <property type="entry name" value="Retrovirus-related Pol polyprotein from transposon gypsy-like Protein"/>
    <property type="match status" value="1"/>
</dbReference>
<dbReference type="PANTHER" id="PTHR37984">
    <property type="entry name" value="PROTEIN CBG26694"/>
    <property type="match status" value="1"/>
</dbReference>
<keyword evidence="2" id="KW-0808">Transferase</keyword>
<dbReference type="InterPro" id="IPR041588">
    <property type="entry name" value="Integrase_H2C2"/>
</dbReference>
<evidence type="ECO:0000313" key="13">
    <source>
        <dbReference type="Proteomes" id="UP000265515"/>
    </source>
</evidence>
<evidence type="ECO:0000313" key="12">
    <source>
        <dbReference type="EMBL" id="GBG68179.1"/>
    </source>
</evidence>
<dbReference type="Pfam" id="PF00078">
    <property type="entry name" value="RVT_1"/>
    <property type="match status" value="1"/>
</dbReference>
<organism evidence="12 13">
    <name type="scientific">Chara braunii</name>
    <name type="common">Braun's stonewort</name>
    <dbReference type="NCBI Taxonomy" id="69332"/>
    <lineage>
        <taxon>Eukaryota</taxon>
        <taxon>Viridiplantae</taxon>
        <taxon>Streptophyta</taxon>
        <taxon>Charophyceae</taxon>
        <taxon>Charales</taxon>
        <taxon>Characeae</taxon>
        <taxon>Chara</taxon>
    </lineage>
</organism>
<dbReference type="OrthoDB" id="9950135at2759"/>
<dbReference type="CDD" id="cd01647">
    <property type="entry name" value="RT_LTR"/>
    <property type="match status" value="1"/>
</dbReference>
<dbReference type="PANTHER" id="PTHR37984:SF5">
    <property type="entry name" value="PROTEIN NYNRIN-LIKE"/>
    <property type="match status" value="1"/>
</dbReference>
<evidence type="ECO:0000256" key="4">
    <source>
        <dbReference type="ARBA" id="ARBA00022722"/>
    </source>
</evidence>
<evidence type="ECO:0000256" key="3">
    <source>
        <dbReference type="ARBA" id="ARBA00022695"/>
    </source>
</evidence>
<dbReference type="GO" id="GO:0003964">
    <property type="term" value="F:RNA-directed DNA polymerase activity"/>
    <property type="evidence" value="ECO:0007669"/>
    <property type="project" value="UniProtKB-KW"/>
</dbReference>
<name>A0A388KDQ8_CHABU</name>
<protein>
    <recommendedName>
        <fullName evidence="11">Reverse transcriptase domain-containing protein</fullName>
    </recommendedName>
</protein>
<evidence type="ECO:0000256" key="8">
    <source>
        <dbReference type="ARBA" id="ARBA00023268"/>
    </source>
</evidence>
<keyword evidence="13" id="KW-1185">Reference proteome</keyword>
<dbReference type="InterPro" id="IPR043128">
    <property type="entry name" value="Rev_trsase/Diguanyl_cyclase"/>
</dbReference>
<keyword evidence="3" id="KW-0548">Nucleotidyltransferase</keyword>
<feature type="domain" description="Reverse transcriptase" evidence="11">
    <location>
        <begin position="798"/>
        <end position="977"/>
    </location>
</feature>
<dbReference type="Gene3D" id="3.30.70.270">
    <property type="match status" value="2"/>
</dbReference>
<feature type="coiled-coil region" evidence="9">
    <location>
        <begin position="122"/>
        <end position="149"/>
    </location>
</feature>
<dbReference type="InterPro" id="IPR021109">
    <property type="entry name" value="Peptidase_aspartic_dom_sf"/>
</dbReference>
<evidence type="ECO:0000256" key="10">
    <source>
        <dbReference type="SAM" id="MobiDB-lite"/>
    </source>
</evidence>
<keyword evidence="9" id="KW-0175">Coiled coil</keyword>
<dbReference type="EMBL" id="BFEA01000097">
    <property type="protein sequence ID" value="GBG68179.1"/>
    <property type="molecule type" value="Genomic_DNA"/>
</dbReference>
<comment type="caution">
    <text evidence="12">The sequence shown here is derived from an EMBL/GenBank/DDBJ whole genome shotgun (WGS) entry which is preliminary data.</text>
</comment>
<keyword evidence="5" id="KW-0255">Endonuclease</keyword>
<dbReference type="InterPro" id="IPR000477">
    <property type="entry name" value="RT_dom"/>
</dbReference>
<reference evidence="12 13" key="1">
    <citation type="journal article" date="2018" name="Cell">
        <title>The Chara Genome: Secondary Complexity and Implications for Plant Terrestrialization.</title>
        <authorList>
            <person name="Nishiyama T."/>
            <person name="Sakayama H."/>
            <person name="Vries J.D."/>
            <person name="Buschmann H."/>
            <person name="Saint-Marcoux D."/>
            <person name="Ullrich K.K."/>
            <person name="Haas F.B."/>
            <person name="Vanderstraeten L."/>
            <person name="Becker D."/>
            <person name="Lang D."/>
            <person name="Vosolsobe S."/>
            <person name="Rombauts S."/>
            <person name="Wilhelmsson P.K.I."/>
            <person name="Janitza P."/>
            <person name="Kern R."/>
            <person name="Heyl A."/>
            <person name="Rumpler F."/>
            <person name="Villalobos L.I.A.C."/>
            <person name="Clay J.M."/>
            <person name="Skokan R."/>
            <person name="Toyoda A."/>
            <person name="Suzuki Y."/>
            <person name="Kagoshima H."/>
            <person name="Schijlen E."/>
            <person name="Tajeshwar N."/>
            <person name="Catarino B."/>
            <person name="Hetherington A.J."/>
            <person name="Saltykova A."/>
            <person name="Bonnot C."/>
            <person name="Breuninger H."/>
            <person name="Symeonidi A."/>
            <person name="Radhakrishnan G.V."/>
            <person name="Van Nieuwerburgh F."/>
            <person name="Deforce D."/>
            <person name="Chang C."/>
            <person name="Karol K.G."/>
            <person name="Hedrich R."/>
            <person name="Ulvskov P."/>
            <person name="Glockner G."/>
            <person name="Delwiche C.F."/>
            <person name="Petrasek J."/>
            <person name="Van de Peer Y."/>
            <person name="Friml J."/>
            <person name="Beilby M."/>
            <person name="Dolan L."/>
            <person name="Kohara Y."/>
            <person name="Sugano S."/>
            <person name="Fujiyama A."/>
            <person name="Delaux P.-M."/>
            <person name="Quint M."/>
            <person name="TheiBen G."/>
            <person name="Hagemann M."/>
            <person name="Harholt J."/>
            <person name="Dunand C."/>
            <person name="Zachgo S."/>
            <person name="Langdale J."/>
            <person name="Maumus F."/>
            <person name="Straeten D.V.D."/>
            <person name="Gould S.B."/>
            <person name="Rensing S.A."/>
        </authorList>
    </citation>
    <scope>NUCLEOTIDE SEQUENCE [LARGE SCALE GENOMIC DNA]</scope>
    <source>
        <strain evidence="12 13">S276</strain>
    </source>
</reference>
<dbReference type="CDD" id="cd09274">
    <property type="entry name" value="RNase_HI_RT_Ty3"/>
    <property type="match status" value="1"/>
</dbReference>
<dbReference type="InterPro" id="IPR050951">
    <property type="entry name" value="Retrovirus_Pol_polyprotein"/>
</dbReference>
<dbReference type="Pfam" id="PF17921">
    <property type="entry name" value="Integrase_H2C2"/>
    <property type="match status" value="1"/>
</dbReference>
<evidence type="ECO:0000256" key="6">
    <source>
        <dbReference type="ARBA" id="ARBA00022801"/>
    </source>
</evidence>
<dbReference type="Gene3D" id="3.10.10.10">
    <property type="entry name" value="HIV Type 1 Reverse Transcriptase, subunit A, domain 1"/>
    <property type="match status" value="1"/>
</dbReference>
<dbReference type="GO" id="GO:0006508">
    <property type="term" value="P:proteolysis"/>
    <property type="evidence" value="ECO:0007669"/>
    <property type="project" value="UniProtKB-KW"/>
</dbReference>
<keyword evidence="6" id="KW-0378">Hydrolase</keyword>
<dbReference type="Gene3D" id="2.40.70.10">
    <property type="entry name" value="Acid Proteases"/>
    <property type="match status" value="1"/>
</dbReference>
<evidence type="ECO:0000256" key="9">
    <source>
        <dbReference type="SAM" id="Coils"/>
    </source>
</evidence>
<dbReference type="Gene3D" id="1.10.340.70">
    <property type="match status" value="1"/>
</dbReference>
<dbReference type="CDD" id="cd00303">
    <property type="entry name" value="retropepsin_like"/>
    <property type="match status" value="1"/>
</dbReference>
<dbReference type="SUPFAM" id="SSF56672">
    <property type="entry name" value="DNA/RNA polymerases"/>
    <property type="match status" value="1"/>
</dbReference>
<dbReference type="Pfam" id="PF17919">
    <property type="entry name" value="RT_RNaseH_2"/>
    <property type="match status" value="1"/>
</dbReference>
<dbReference type="FunFam" id="3.10.10.10:FF:000007">
    <property type="entry name" value="Retrovirus-related Pol polyprotein from transposon 17.6-like Protein"/>
    <property type="match status" value="1"/>
</dbReference>
<evidence type="ECO:0000256" key="2">
    <source>
        <dbReference type="ARBA" id="ARBA00022679"/>
    </source>
</evidence>
<dbReference type="Gramene" id="GBG68179">
    <property type="protein sequence ID" value="GBG68179"/>
    <property type="gene ID" value="CBR_g2732"/>
</dbReference>
<dbReference type="InterPro" id="IPR041577">
    <property type="entry name" value="RT_RNaseH_2"/>
</dbReference>
<dbReference type="PROSITE" id="PS50878">
    <property type="entry name" value="RT_POL"/>
    <property type="match status" value="1"/>
</dbReference>
<keyword evidence="1" id="KW-0645">Protease</keyword>
<keyword evidence="7" id="KW-0695">RNA-directed DNA polymerase</keyword>
<dbReference type="GO" id="GO:0004519">
    <property type="term" value="F:endonuclease activity"/>
    <property type="evidence" value="ECO:0007669"/>
    <property type="project" value="UniProtKB-KW"/>
</dbReference>
<keyword evidence="8" id="KW-0511">Multifunctional enzyme</keyword>
<dbReference type="Pfam" id="PF13650">
    <property type="entry name" value="Asp_protease_2"/>
    <property type="match status" value="1"/>
</dbReference>
<evidence type="ECO:0000256" key="1">
    <source>
        <dbReference type="ARBA" id="ARBA00022670"/>
    </source>
</evidence>
<dbReference type="Proteomes" id="UP000265515">
    <property type="component" value="Unassembled WGS sequence"/>
</dbReference>
<proteinExistence type="predicted"/>
<evidence type="ECO:0000259" key="11">
    <source>
        <dbReference type="PROSITE" id="PS50878"/>
    </source>
</evidence>
<dbReference type="InterPro" id="IPR043502">
    <property type="entry name" value="DNA/RNA_pol_sf"/>
</dbReference>
<gene>
    <name evidence="12" type="ORF">CBR_g2732</name>
</gene>
<dbReference type="FunFam" id="3.30.70.270:FF:000020">
    <property type="entry name" value="Transposon Tf2-6 polyprotein-like Protein"/>
    <property type="match status" value="1"/>
</dbReference>
<feature type="region of interest" description="Disordered" evidence="10">
    <location>
        <begin position="369"/>
        <end position="442"/>
    </location>
</feature>
<keyword evidence="4" id="KW-0540">Nuclease</keyword>
<evidence type="ECO:0000256" key="7">
    <source>
        <dbReference type="ARBA" id="ARBA00022918"/>
    </source>
</evidence>
<accession>A0A388KDQ8</accession>
<sequence>MTGAALGMPGQLANESIADYEKRFQAQLVAIKAEEQRQLAAKAAQLQAEEAATAEKLRLQAEADADTQARRKEAHDLLLWHEANSIDRLKYWHFEPNGDEPTPEEQHKEFFAKLVARLVYTCNHLQSELANLQRAVRNHKTQHEDATRALDARVLDLEQAVPGAVAGASSSASSSRQLEERVDHAVAMLGDISAFTKPATISQRFELLDTKINLVVWWQGFTTELGIHEVPDHLFISALFINTKGGCQIWLSHMATIHGVQVSDLQKVTWEDMTKEWKKRFIVQDTVSRIFAMAQGSTPTRDWLTDWQKIVATPDLDLSFPQLRRDFYNRSCVALSLALGDREQYNTFAEIINKAREIIKTNRAAAHEKSTWQPTYVEKKRTGPRQEQFAVVQSDSGEDPTATPASREGDQVAAVQPRSNKPRVNGKAKPASQAGNGQPTPPWVKFGLTEAEYKYRNRYGCCYWCNSTKHKTSICQDQAKEDVRPHSAALLAASYTFGEDAHVASPRYTYEDYAVHLVPPLDQPLHVQQSTACTVSSPSTIDSAASPLSIVRDSSSWSRLAVLDPLTFTDFQWMPVPQTGRLSKPHCNVLMAQLRDYLHTAVPAPLMDAGVEVVDLHACITKIGREFKTQRYDDIDAPLLYVRIQIEEATCNALIDCGASRNYIIQDFMVRADLGPRVRRKSQPTQVTSADGHTHKSIDQCIDAVPVYFAPHASEAVSFDILDTKFDMILGMSWLRSEDHPVNFFHRTVHIRLHGVVPDWPIRHEIILEDGAVPPRGCIYRMSEEELSVLRAQLDDLLEKGWIRPSSSPYGAPVLFVRKKNKDLRLCIDYRKLNAQTIGNTGPLPRIDDLLERLGGPQFFSKLDLKSGYHQLEIRKEDRYKTAFKTRYGHFEWLVMPFGLTNAPATFQAAMTTEFRHMLDRSVLIYLDDILVYSRSLDEHVEHLRTVLERLRQAKYKANRDKCELAQQELEYLGHYVTPQGIRPLADKIEALRVCPEPTNTTDVRSFMGLAGHYQRFIKGYSRIAAPMTRLQSPKVPFIFDDAARRSFQALKMAMRMAPVLSIYDPTLPTRVTTDASGYGIGAVLEQHDGDDWHPVEYFSHKVPPINWHDDARKKELLAFVMALKRWRHFLLGRRRFTWVTNNNPLTYYKTQDTVSSTIGRWMYFIDQFDFTPKHLPGLSNRTADALSRRPDLCAMTHHAFAFDEELQRYFIRAYQSGPDFGTLYAQLSSDHPPASHYRIADGYLLLHSRGKDLLCVPRDCRLRTRLLGEYHDSRLAGHFGVNRTIARLRQRFRWPDLITDVTRYCDSCEVC</sequence>
<evidence type="ECO:0000256" key="5">
    <source>
        <dbReference type="ARBA" id="ARBA00022759"/>
    </source>
</evidence>
<dbReference type="GO" id="GO:0008233">
    <property type="term" value="F:peptidase activity"/>
    <property type="evidence" value="ECO:0007669"/>
    <property type="project" value="UniProtKB-KW"/>
</dbReference>